<dbReference type="Proteomes" id="UP000440578">
    <property type="component" value="Unassembled WGS sequence"/>
</dbReference>
<feature type="compositionally biased region" description="Acidic residues" evidence="5">
    <location>
        <begin position="698"/>
        <end position="723"/>
    </location>
</feature>
<comment type="caution">
    <text evidence="7">The sequence shown here is derived from an EMBL/GenBank/DDBJ whole genome shotgun (WGS) entry which is preliminary data.</text>
</comment>
<dbReference type="InterPro" id="IPR001781">
    <property type="entry name" value="Znf_LIM"/>
</dbReference>
<dbReference type="SMART" id="SM00132">
    <property type="entry name" value="LIM"/>
    <property type="match status" value="1"/>
</dbReference>
<dbReference type="AlphaFoldDB" id="A0A6A4VLM1"/>
<evidence type="ECO:0000256" key="1">
    <source>
        <dbReference type="ARBA" id="ARBA00022723"/>
    </source>
</evidence>
<feature type="region of interest" description="Disordered" evidence="5">
    <location>
        <begin position="452"/>
        <end position="507"/>
    </location>
</feature>
<feature type="compositionally biased region" description="Acidic residues" evidence="5">
    <location>
        <begin position="931"/>
        <end position="949"/>
    </location>
</feature>
<proteinExistence type="predicted"/>
<feature type="compositionally biased region" description="Basic and acidic residues" evidence="5">
    <location>
        <begin position="467"/>
        <end position="483"/>
    </location>
</feature>
<feature type="compositionally biased region" description="Acidic residues" evidence="5">
    <location>
        <begin position="330"/>
        <end position="349"/>
    </location>
</feature>
<feature type="compositionally biased region" description="Basic and acidic residues" evidence="5">
    <location>
        <begin position="912"/>
        <end position="930"/>
    </location>
</feature>
<keyword evidence="1 4" id="KW-0479">Metal-binding</keyword>
<dbReference type="Pfam" id="PF00412">
    <property type="entry name" value="LIM"/>
    <property type="match status" value="1"/>
</dbReference>
<feature type="region of interest" description="Disordered" evidence="5">
    <location>
        <begin position="789"/>
        <end position="981"/>
    </location>
</feature>
<dbReference type="PANTHER" id="PTHR24206">
    <property type="entry name" value="OS06G0237300 PROTEIN"/>
    <property type="match status" value="1"/>
</dbReference>
<evidence type="ECO:0000313" key="8">
    <source>
        <dbReference type="Proteomes" id="UP000440578"/>
    </source>
</evidence>
<feature type="region of interest" description="Disordered" evidence="5">
    <location>
        <begin position="327"/>
        <end position="396"/>
    </location>
</feature>
<dbReference type="GO" id="GO:0046872">
    <property type="term" value="F:metal ion binding"/>
    <property type="evidence" value="ECO:0007669"/>
    <property type="project" value="UniProtKB-KW"/>
</dbReference>
<dbReference type="Gene3D" id="2.10.110.10">
    <property type="entry name" value="Cysteine Rich Protein"/>
    <property type="match status" value="1"/>
</dbReference>
<feature type="compositionally biased region" description="Basic and acidic residues" evidence="5">
    <location>
        <begin position="600"/>
        <end position="629"/>
    </location>
</feature>
<feature type="compositionally biased region" description="Basic residues" evidence="5">
    <location>
        <begin position="25"/>
        <end position="46"/>
    </location>
</feature>
<protein>
    <submittedName>
        <fullName evidence="7">LIM domain and actin-binding protein 1</fullName>
    </submittedName>
</protein>
<feature type="domain" description="LIM zinc-binding" evidence="6">
    <location>
        <begin position="90"/>
        <end position="150"/>
    </location>
</feature>
<dbReference type="PROSITE" id="PS00478">
    <property type="entry name" value="LIM_DOMAIN_1"/>
    <property type="match status" value="1"/>
</dbReference>
<name>A0A6A4VLM1_AMPAM</name>
<feature type="compositionally biased region" description="Low complexity" evidence="5">
    <location>
        <begin position="1"/>
        <end position="21"/>
    </location>
</feature>
<feature type="compositionally biased region" description="Basic and acidic residues" evidence="5">
    <location>
        <begin position="492"/>
        <end position="503"/>
    </location>
</feature>
<feature type="compositionally biased region" description="Basic and acidic residues" evidence="5">
    <location>
        <begin position="671"/>
        <end position="684"/>
    </location>
</feature>
<accession>A0A6A4VLM1</accession>
<evidence type="ECO:0000259" key="6">
    <source>
        <dbReference type="PROSITE" id="PS50023"/>
    </source>
</evidence>
<evidence type="ECO:0000256" key="5">
    <source>
        <dbReference type="SAM" id="MobiDB-lite"/>
    </source>
</evidence>
<feature type="region of interest" description="Disordered" evidence="5">
    <location>
        <begin position="523"/>
        <end position="567"/>
    </location>
</feature>
<evidence type="ECO:0000256" key="2">
    <source>
        <dbReference type="ARBA" id="ARBA00022833"/>
    </source>
</evidence>
<dbReference type="EMBL" id="VIIS01001714">
    <property type="protein sequence ID" value="KAF0293929.1"/>
    <property type="molecule type" value="Genomic_DNA"/>
</dbReference>
<feature type="compositionally biased region" description="Polar residues" evidence="5">
    <location>
        <begin position="850"/>
        <end position="869"/>
    </location>
</feature>
<reference evidence="7 8" key="1">
    <citation type="submission" date="2019-07" db="EMBL/GenBank/DDBJ databases">
        <title>Draft genome assembly of a fouling barnacle, Amphibalanus amphitrite (Darwin, 1854): The first reference genome for Thecostraca.</title>
        <authorList>
            <person name="Kim W."/>
        </authorList>
    </citation>
    <scope>NUCLEOTIDE SEQUENCE [LARGE SCALE GENOMIC DNA]</scope>
    <source>
        <strain evidence="7">SNU_AA5</strain>
        <tissue evidence="7">Soma without cirri and trophi</tissue>
    </source>
</reference>
<sequence>METLESVQSSVTTTETVTSTEGVEKKKKRRSEGKDGKKLRRRKKHDHEKENGGTGEPGAGSDSSRIHVRSYDSSKVIKKFSKAPAEESQTNCRACGRQVFQMERIKAERAVWHKDCFRCTECNKQLTVDTYASHDRQLYCKVHHKMLFKPKAVEEKEEEKRVPRLRRHELIIRESQPQELPPDVVRLNFVLSFRPRVRLFPGALRLAVRRAAHGMSLVRRPTMPGLGSSSGLGGSGLDRSWYRRLHGFTGRRRTLPDTALPWHGGADASNKSDYGLDELQNLNVKDRFSVFEHTSADEQEKNAPAVEVKPSQNLLKKIKKFQARSQEGDIGVELEDMSSDEEEEDEEEEGVQRDPDVVRSASRKAKERPASFAAMDDTKRRFEEGHERRERLREERKGELTKLRGLICGASDRRKAYEETLTQAEKLKKTVEDPSAEIQNLNLKAYEEALRAAQEESPAGARAAEAVSRDRAADMASRFERGEVSQLDEDEETRRRKEEDAALFREAGTARGARSLFKELDASGAKEQVVMRSPSSAGRTEFRKSLYESEPAQEVVKSSSKSKDIHVETSALSSRFKFFETYKEPELKKKQFRFSPPREGTVKGDSPDREIERDPNVVRADDQEERLIRSDTTSRMLRQFQEMERQGGGQKEIQRAERPQGNARSLLSKFRQMEEDAQREHLPDGPKPLKSFTPPPEYTEETDSDSEYTYTDDSEYTSDEDSESGVVRSGSRVQDEFLTQRTDHARNLKAKFERWEQKMERDQRFDAEDECRPSLETARNLRSMFEAMKDQPAMPEKPKPKVNRFIDSSWDRHPGEDGMGTTETSDRPRDTGGEAGGTPFWGDDNDDRNGANSFWDNNGTDQEQKNTPSFWERDEDSGKKTSFWDDDDGGRAPVSFWDRDDDAGRGTSSRAPAERGESRRAPREAGRGDSGEEESESESAEEESSEESEGSGSEDGAPAERAVRRRPSDDVRPGNRLTGYVAGFAAAHSVRRRREQ</sequence>
<feature type="region of interest" description="Disordered" evidence="5">
    <location>
        <begin position="1"/>
        <end position="67"/>
    </location>
</feature>
<dbReference type="OrthoDB" id="25654at2759"/>
<evidence type="ECO:0000256" key="4">
    <source>
        <dbReference type="PROSITE-ProRule" id="PRU00125"/>
    </source>
</evidence>
<feature type="region of interest" description="Disordered" evidence="5">
    <location>
        <begin position="588"/>
        <end position="741"/>
    </location>
</feature>
<keyword evidence="3 4" id="KW-0440">LIM domain</keyword>
<gene>
    <name evidence="7" type="primary">Lima1</name>
    <name evidence="7" type="ORF">FJT64_008327</name>
</gene>
<evidence type="ECO:0000313" key="7">
    <source>
        <dbReference type="EMBL" id="KAF0293929.1"/>
    </source>
</evidence>
<dbReference type="PROSITE" id="PS50023">
    <property type="entry name" value="LIM_DOMAIN_2"/>
    <property type="match status" value="1"/>
</dbReference>
<evidence type="ECO:0000256" key="3">
    <source>
        <dbReference type="ARBA" id="ARBA00023038"/>
    </source>
</evidence>
<keyword evidence="8" id="KW-1185">Reference proteome</keyword>
<organism evidence="7 8">
    <name type="scientific">Amphibalanus amphitrite</name>
    <name type="common">Striped barnacle</name>
    <name type="synonym">Balanus amphitrite</name>
    <dbReference type="NCBI Taxonomy" id="1232801"/>
    <lineage>
        <taxon>Eukaryota</taxon>
        <taxon>Metazoa</taxon>
        <taxon>Ecdysozoa</taxon>
        <taxon>Arthropoda</taxon>
        <taxon>Crustacea</taxon>
        <taxon>Multicrustacea</taxon>
        <taxon>Cirripedia</taxon>
        <taxon>Thoracica</taxon>
        <taxon>Thoracicalcarea</taxon>
        <taxon>Balanomorpha</taxon>
        <taxon>Balanoidea</taxon>
        <taxon>Balanidae</taxon>
        <taxon>Amphibalaninae</taxon>
        <taxon>Amphibalanus</taxon>
    </lineage>
</organism>
<feature type="compositionally biased region" description="Basic and acidic residues" evidence="5">
    <location>
        <begin position="376"/>
        <end position="396"/>
    </location>
</feature>
<keyword evidence="2 4" id="KW-0862">Zinc</keyword>
<dbReference type="SUPFAM" id="SSF57716">
    <property type="entry name" value="Glucocorticoid receptor-like (DNA-binding domain)"/>
    <property type="match status" value="2"/>
</dbReference>